<dbReference type="InterPro" id="IPR004842">
    <property type="entry name" value="SLC12A_fam"/>
</dbReference>
<evidence type="ECO:0000313" key="6">
    <source>
        <dbReference type="Proteomes" id="UP001154114"/>
    </source>
</evidence>
<reference evidence="5" key="1">
    <citation type="submission" date="2021-12" db="EMBL/GenBank/DDBJ databases">
        <authorList>
            <person name="King R."/>
        </authorList>
    </citation>
    <scope>NUCLEOTIDE SEQUENCE</scope>
</reference>
<evidence type="ECO:0000256" key="3">
    <source>
        <dbReference type="ARBA" id="ARBA00022989"/>
    </source>
</evidence>
<evidence type="ECO:0000256" key="2">
    <source>
        <dbReference type="ARBA" id="ARBA00022692"/>
    </source>
</evidence>
<keyword evidence="6" id="KW-1185">Reference proteome</keyword>
<proteinExistence type="predicted"/>
<dbReference type="PANTHER" id="PTHR11827:SF72">
    <property type="entry name" value="GH08340P"/>
    <property type="match status" value="1"/>
</dbReference>
<name>A0A9N8L5X8_CHRIL</name>
<gene>
    <name evidence="5" type="ORF">CINC_LOCUS8612</name>
</gene>
<evidence type="ECO:0000256" key="1">
    <source>
        <dbReference type="ARBA" id="ARBA00004141"/>
    </source>
</evidence>
<organism evidence="5 6">
    <name type="scientific">Chrysodeixis includens</name>
    <name type="common">Soybean looper</name>
    <name type="synonym">Pseudoplusia includens</name>
    <dbReference type="NCBI Taxonomy" id="689277"/>
    <lineage>
        <taxon>Eukaryota</taxon>
        <taxon>Metazoa</taxon>
        <taxon>Ecdysozoa</taxon>
        <taxon>Arthropoda</taxon>
        <taxon>Hexapoda</taxon>
        <taxon>Insecta</taxon>
        <taxon>Pterygota</taxon>
        <taxon>Neoptera</taxon>
        <taxon>Endopterygota</taxon>
        <taxon>Lepidoptera</taxon>
        <taxon>Glossata</taxon>
        <taxon>Ditrysia</taxon>
        <taxon>Noctuoidea</taxon>
        <taxon>Noctuidae</taxon>
        <taxon>Plusiinae</taxon>
        <taxon>Chrysodeixis</taxon>
    </lineage>
</organism>
<dbReference type="PANTHER" id="PTHR11827">
    <property type="entry name" value="SOLUTE CARRIER FAMILY 12, CATION COTRANSPORTERS"/>
    <property type="match status" value="1"/>
</dbReference>
<dbReference type="GO" id="GO:0016020">
    <property type="term" value="C:membrane"/>
    <property type="evidence" value="ECO:0007669"/>
    <property type="project" value="UniProtKB-SubCell"/>
</dbReference>
<dbReference type="OrthoDB" id="2020542at2759"/>
<keyword evidence="4" id="KW-0472">Membrane</keyword>
<protein>
    <submittedName>
        <fullName evidence="5">Uncharacterized protein</fullName>
    </submittedName>
</protein>
<dbReference type="GO" id="GO:0006884">
    <property type="term" value="P:cell volume homeostasis"/>
    <property type="evidence" value="ECO:0007669"/>
    <property type="project" value="TreeGrafter"/>
</dbReference>
<evidence type="ECO:0000256" key="4">
    <source>
        <dbReference type="ARBA" id="ARBA00023136"/>
    </source>
</evidence>
<dbReference type="AlphaFoldDB" id="A0A9N8L5X8"/>
<dbReference type="Proteomes" id="UP001154114">
    <property type="component" value="Chromosome 27"/>
</dbReference>
<comment type="subcellular location">
    <subcellularLocation>
        <location evidence="1">Membrane</location>
        <topology evidence="1">Multi-pass membrane protein</topology>
    </subcellularLocation>
</comment>
<keyword evidence="2" id="KW-0812">Transmembrane</keyword>
<keyword evidence="3" id="KW-1133">Transmembrane helix</keyword>
<sequence length="544" mass="60982">MPFLRPPSPLSPYKTDLFELECGEAIFPARKPSDPRLSASEYVRIVSDVLCVNKNVCLCRHFHKLDMANVERKSPTLKYIDVWLVEVLSPCREEAFTVRGLFALQLAAVVRSARGWQHLRLRLHAALVPAAHPTTIHGNTAHTHHYVSCSWQHLRLRLHAALVPAAHPTTIHGNTAHTHHYVSCSWQHLRLRLHAALVPAAHPTTIHGNTAHTHPYVSCSWQHLRLRLHAALVPAAHPTTIHGNTAHTHHYVSCSWQHLRLRLHAALVPAAHPTTIHGNTAHTHHYVSCSWQHLRLRLHAALVPAAHPTTIHGNTAHTHHYVSCSWQHLRLRLHAALVPAAHPTTIHGNTAHTHHYVSCSWQHLRLRLHAALVPAAHPTTIHGNTAHTHHYVSCMILTYPSPTEAGRTVAVGEHSALETLAAGRPLEERLDKLLKLLRINATTHIVTEWPKLDDYSRYQNEDDNSMFQRVPVNYLQIVNNIIKQRSSEATAVTFVQLPAPPKLSYSAADEAVCEQYLKVLDEFTKDLPPTILVRGLKSVTSTAL</sequence>
<dbReference type="GO" id="GO:0015379">
    <property type="term" value="F:potassium:chloride symporter activity"/>
    <property type="evidence" value="ECO:0007669"/>
    <property type="project" value="TreeGrafter"/>
</dbReference>
<dbReference type="GO" id="GO:0055075">
    <property type="term" value="P:potassium ion homeostasis"/>
    <property type="evidence" value="ECO:0007669"/>
    <property type="project" value="TreeGrafter"/>
</dbReference>
<accession>A0A9N8L5X8</accession>
<dbReference type="EMBL" id="LR824030">
    <property type="protein sequence ID" value="CAD0206318.1"/>
    <property type="molecule type" value="Genomic_DNA"/>
</dbReference>
<dbReference type="GO" id="GO:0055064">
    <property type="term" value="P:chloride ion homeostasis"/>
    <property type="evidence" value="ECO:0007669"/>
    <property type="project" value="TreeGrafter"/>
</dbReference>
<evidence type="ECO:0000313" key="5">
    <source>
        <dbReference type="EMBL" id="CAD0206318.1"/>
    </source>
</evidence>